<sequence>MSRLTDPGEDVEIPVPWGHISAKWWGARDQQPVLCIHGWQDNAATFDTLLPLMPTSLSFLCIDLPGHGRSTRLPDGVPYYLIWDGVILIRRILKHYGWSNIKLMGHSLGGIIAFLYAAVYPYDVEALVSLDVVAPIFEFIGKKSVTQMAGLIDKFLYYDEIKDAKDPIDDYEGMIELTVNGHRGRLTKDSCECLMTRGMYQQPDGKYKFNRDNRVKVGYIAPSSPDFVRHCAQSIKCRYLNIKATPYDTESWPVYKEICDLISSSAREFKLIFVEGTHHVHLNEPEKVAKHEFRTEMDSSRADLDKYVELRMRTRTPAVSITDRIDSEIRTSLVHEKGFLVPGN</sequence>
<dbReference type="AlphaFoldDB" id="A0AAN9TGJ2"/>
<comment type="caution">
    <text evidence="4">The sequence shown here is derived from an EMBL/GenBank/DDBJ whole genome shotgun (WGS) entry which is preliminary data.</text>
</comment>
<dbReference type="Proteomes" id="UP001367676">
    <property type="component" value="Unassembled WGS sequence"/>
</dbReference>
<evidence type="ECO:0000259" key="3">
    <source>
        <dbReference type="Pfam" id="PF00561"/>
    </source>
</evidence>
<evidence type="ECO:0000256" key="1">
    <source>
        <dbReference type="ARBA" id="ARBA00008645"/>
    </source>
</evidence>
<reference evidence="4 5" key="1">
    <citation type="submission" date="2024-03" db="EMBL/GenBank/DDBJ databases">
        <title>Adaptation during the transition from Ophiocordyceps entomopathogen to insect associate is accompanied by gene loss and intensified selection.</title>
        <authorList>
            <person name="Ward C.M."/>
            <person name="Onetto C.A."/>
            <person name="Borneman A.R."/>
        </authorList>
    </citation>
    <scope>NUCLEOTIDE SEQUENCE [LARGE SCALE GENOMIC DNA]</scope>
    <source>
        <strain evidence="4">AWRI1</strain>
        <tissue evidence="4">Single Adult Female</tissue>
    </source>
</reference>
<name>A0AAN9TGJ2_9HEMI</name>
<accession>A0AAN9TGJ2</accession>
<dbReference type="GO" id="GO:0016020">
    <property type="term" value="C:membrane"/>
    <property type="evidence" value="ECO:0007669"/>
    <property type="project" value="TreeGrafter"/>
</dbReference>
<dbReference type="EMBL" id="JBBCAQ010000022">
    <property type="protein sequence ID" value="KAK7591022.1"/>
    <property type="molecule type" value="Genomic_DNA"/>
</dbReference>
<feature type="domain" description="AB hydrolase-1" evidence="3">
    <location>
        <begin position="32"/>
        <end position="140"/>
    </location>
</feature>
<dbReference type="Pfam" id="PF00561">
    <property type="entry name" value="Abhydrolase_1"/>
    <property type="match status" value="1"/>
</dbReference>
<keyword evidence="2" id="KW-0378">Hydrolase</keyword>
<dbReference type="PANTHER" id="PTHR43798:SF14">
    <property type="entry name" value="SERINE HYDROLASE-LIKE PROTEIN DDB_G0286239"/>
    <property type="match status" value="1"/>
</dbReference>
<dbReference type="PANTHER" id="PTHR43798">
    <property type="entry name" value="MONOACYLGLYCEROL LIPASE"/>
    <property type="match status" value="1"/>
</dbReference>
<protein>
    <recommendedName>
        <fullName evidence="3">AB hydrolase-1 domain-containing protein</fullName>
    </recommendedName>
</protein>
<gene>
    <name evidence="4" type="ORF">V9T40_002635</name>
</gene>
<dbReference type="InterPro" id="IPR000073">
    <property type="entry name" value="AB_hydrolase_1"/>
</dbReference>
<dbReference type="Gene3D" id="3.40.50.1820">
    <property type="entry name" value="alpha/beta hydrolase"/>
    <property type="match status" value="1"/>
</dbReference>
<dbReference type="InterPro" id="IPR029058">
    <property type="entry name" value="AB_hydrolase_fold"/>
</dbReference>
<dbReference type="GO" id="GO:0016787">
    <property type="term" value="F:hydrolase activity"/>
    <property type="evidence" value="ECO:0007669"/>
    <property type="project" value="UniProtKB-KW"/>
</dbReference>
<evidence type="ECO:0000256" key="2">
    <source>
        <dbReference type="ARBA" id="ARBA00022801"/>
    </source>
</evidence>
<organism evidence="4 5">
    <name type="scientific">Parthenolecanium corni</name>
    <dbReference type="NCBI Taxonomy" id="536013"/>
    <lineage>
        <taxon>Eukaryota</taxon>
        <taxon>Metazoa</taxon>
        <taxon>Ecdysozoa</taxon>
        <taxon>Arthropoda</taxon>
        <taxon>Hexapoda</taxon>
        <taxon>Insecta</taxon>
        <taxon>Pterygota</taxon>
        <taxon>Neoptera</taxon>
        <taxon>Paraneoptera</taxon>
        <taxon>Hemiptera</taxon>
        <taxon>Sternorrhyncha</taxon>
        <taxon>Coccoidea</taxon>
        <taxon>Coccidae</taxon>
        <taxon>Parthenolecanium</taxon>
    </lineage>
</organism>
<comment type="similarity">
    <text evidence="1">Belongs to the AB hydrolase superfamily.</text>
</comment>
<proteinExistence type="inferred from homology"/>
<evidence type="ECO:0000313" key="5">
    <source>
        <dbReference type="Proteomes" id="UP001367676"/>
    </source>
</evidence>
<dbReference type="SUPFAM" id="SSF53474">
    <property type="entry name" value="alpha/beta-Hydrolases"/>
    <property type="match status" value="1"/>
</dbReference>
<evidence type="ECO:0000313" key="4">
    <source>
        <dbReference type="EMBL" id="KAK7591022.1"/>
    </source>
</evidence>
<keyword evidence="5" id="KW-1185">Reference proteome</keyword>
<dbReference type="InterPro" id="IPR050266">
    <property type="entry name" value="AB_hydrolase_sf"/>
</dbReference>